<dbReference type="AlphaFoldDB" id="A0A1I5H6E6"/>
<keyword evidence="2" id="KW-1185">Reference proteome</keyword>
<organism evidence="1 2">
    <name type="scientific">Roseovarius lutimaris</name>
    <dbReference type="NCBI Taxonomy" id="1005928"/>
    <lineage>
        <taxon>Bacteria</taxon>
        <taxon>Pseudomonadati</taxon>
        <taxon>Pseudomonadota</taxon>
        <taxon>Alphaproteobacteria</taxon>
        <taxon>Rhodobacterales</taxon>
        <taxon>Roseobacteraceae</taxon>
        <taxon>Roseovarius</taxon>
    </lineage>
</organism>
<dbReference type="Proteomes" id="UP000198599">
    <property type="component" value="Unassembled WGS sequence"/>
</dbReference>
<gene>
    <name evidence="1" type="ORF">SAMN04487859_1581</name>
</gene>
<reference evidence="2" key="1">
    <citation type="submission" date="2016-10" db="EMBL/GenBank/DDBJ databases">
        <authorList>
            <person name="Varghese N."/>
            <person name="Submissions S."/>
        </authorList>
    </citation>
    <scope>NUCLEOTIDE SEQUENCE [LARGE SCALE GENOMIC DNA]</scope>
    <source>
        <strain evidence="2">DSM 28463</strain>
    </source>
</reference>
<feature type="non-terminal residue" evidence="1">
    <location>
        <position position="1"/>
    </location>
</feature>
<dbReference type="EMBL" id="FOVP01000058">
    <property type="protein sequence ID" value="SFO43832.1"/>
    <property type="molecule type" value="Genomic_DNA"/>
</dbReference>
<sequence>ATDKIEAEVQLSPRAPFAFGFMLFLKPFALTEDLQAGTIHHKMDRIGSVGFTRRRQSQSLAPARERGEVWHRNLDTKQGRDTTHEALCLAQRLLEDSAQGQADLDRQV</sequence>
<accession>A0A1I5H6E6</accession>
<protein>
    <submittedName>
        <fullName evidence="1">Uncharacterized protein</fullName>
    </submittedName>
</protein>
<evidence type="ECO:0000313" key="2">
    <source>
        <dbReference type="Proteomes" id="UP000198599"/>
    </source>
</evidence>
<name>A0A1I5H6E6_9RHOB</name>
<evidence type="ECO:0000313" key="1">
    <source>
        <dbReference type="EMBL" id="SFO43832.1"/>
    </source>
</evidence>
<proteinExistence type="predicted"/>